<accession>A0A250WQ87</accession>
<dbReference type="PANTHER" id="PTHR11006">
    <property type="entry name" value="PROTEIN ARGININE N-METHYLTRANSFERASE"/>
    <property type="match status" value="1"/>
</dbReference>
<evidence type="ECO:0000256" key="3">
    <source>
        <dbReference type="ARBA" id="ARBA00022691"/>
    </source>
</evidence>
<dbReference type="GO" id="GO:0032259">
    <property type="term" value="P:methylation"/>
    <property type="evidence" value="ECO:0007669"/>
    <property type="project" value="UniProtKB-KW"/>
</dbReference>
<dbReference type="Pfam" id="PF13649">
    <property type="entry name" value="Methyltransf_25"/>
    <property type="match status" value="1"/>
</dbReference>
<evidence type="ECO:0000313" key="8">
    <source>
        <dbReference type="Proteomes" id="UP000232323"/>
    </source>
</evidence>
<evidence type="ECO:0000256" key="4">
    <source>
        <dbReference type="PROSITE-ProRule" id="PRU01015"/>
    </source>
</evidence>
<keyword evidence="1 4" id="KW-0489">Methyltransferase</keyword>
<dbReference type="PROSITE" id="PS51678">
    <property type="entry name" value="SAM_MT_PRMT"/>
    <property type="match status" value="1"/>
</dbReference>
<dbReference type="AlphaFoldDB" id="A0A250WQ87"/>
<dbReference type="GO" id="GO:0016274">
    <property type="term" value="F:protein-arginine N-methyltransferase activity"/>
    <property type="evidence" value="ECO:0007669"/>
    <property type="project" value="InterPro"/>
</dbReference>
<dbReference type="InterPro" id="IPR025799">
    <property type="entry name" value="Arg_MeTrfase"/>
</dbReference>
<evidence type="ECO:0000256" key="1">
    <source>
        <dbReference type="ARBA" id="ARBA00022603"/>
    </source>
</evidence>
<dbReference type="OrthoDB" id="7848332at2759"/>
<dbReference type="Gene3D" id="2.70.160.11">
    <property type="entry name" value="Hnrnp arginine n-methyltransferase1"/>
    <property type="match status" value="1"/>
</dbReference>
<evidence type="ECO:0000256" key="2">
    <source>
        <dbReference type="ARBA" id="ARBA00022679"/>
    </source>
</evidence>
<feature type="domain" description="Methyltransferase" evidence="5">
    <location>
        <begin position="124"/>
        <end position="222"/>
    </location>
</feature>
<evidence type="ECO:0000259" key="6">
    <source>
        <dbReference type="Pfam" id="PF22528"/>
    </source>
</evidence>
<dbReference type="CDD" id="cd02440">
    <property type="entry name" value="AdoMet_MTases"/>
    <property type="match status" value="1"/>
</dbReference>
<proteinExistence type="predicted"/>
<dbReference type="GO" id="GO:0042054">
    <property type="term" value="F:histone methyltransferase activity"/>
    <property type="evidence" value="ECO:0007669"/>
    <property type="project" value="TreeGrafter"/>
</dbReference>
<evidence type="ECO:0000259" key="5">
    <source>
        <dbReference type="Pfam" id="PF13649"/>
    </source>
</evidence>
<dbReference type="Gene3D" id="3.40.50.150">
    <property type="entry name" value="Vaccinia Virus protein VP39"/>
    <property type="match status" value="1"/>
</dbReference>
<comment type="caution">
    <text evidence="7">The sequence shown here is derived from an EMBL/GenBank/DDBJ whole genome shotgun (WGS) entry which is preliminary data.</text>
</comment>
<dbReference type="EMBL" id="BEGY01000002">
    <property type="protein sequence ID" value="GAX72983.1"/>
    <property type="molecule type" value="Genomic_DNA"/>
</dbReference>
<sequence>MKSRHKNFQTAIGSTEDAISPSTAAVKAAKKVKLLPRYLGICWERYELRMLQKEMELSEDGEEGDADWDLPAEAMDSSATASASYFAHWDNPSAHLHYLNDKMLCSAFKQAIAANAEFMRDKVVLDLGCGLGHLSMICAQAGARHVYAVDGSEGAATAAKQVILSNGLSDRVTVIYGDVEAGLRLKEPVDVIVSDCLGPMLLGGGMLRALAIAKRTLLKPGGIVLPDIADLYVAGIDDRDHLSTCKQQWESVAGFDMSAAMSQVVRHARLDTLTRSSQLFTTSHRLLRLGMGTTTAVRSPLEYSEEASSSTVPLTPRLAALDGFTAPFQLEALREERLFALMLWFEASFSFDDQAVQPVAVFSCSPTETSTTHQQQLILNFPKSIRLGKGEILEGTISWRPDTEFDAKRVVVEVEVNYKGVTATAAYNLPAIMTSHDR</sequence>
<feature type="domain" description="Protein arginine N-methyltransferase" evidence="6">
    <location>
        <begin position="228"/>
        <end position="404"/>
    </location>
</feature>
<dbReference type="InterPro" id="IPR029063">
    <property type="entry name" value="SAM-dependent_MTases_sf"/>
</dbReference>
<keyword evidence="2 4" id="KW-0808">Transferase</keyword>
<evidence type="ECO:0000313" key="7">
    <source>
        <dbReference type="EMBL" id="GAX72983.1"/>
    </source>
</evidence>
<gene>
    <name evidence="7" type="ORF">CEUSTIGMA_g435.t1</name>
</gene>
<reference evidence="7 8" key="1">
    <citation type="submission" date="2017-08" db="EMBL/GenBank/DDBJ databases">
        <title>Acidophilic green algal genome provides insights into adaptation to an acidic environment.</title>
        <authorList>
            <person name="Hirooka S."/>
            <person name="Hirose Y."/>
            <person name="Kanesaki Y."/>
            <person name="Higuchi S."/>
            <person name="Fujiwara T."/>
            <person name="Onuma R."/>
            <person name="Era A."/>
            <person name="Ohbayashi R."/>
            <person name="Uzuka A."/>
            <person name="Nozaki H."/>
            <person name="Yoshikawa H."/>
            <person name="Miyagishima S.Y."/>
        </authorList>
    </citation>
    <scope>NUCLEOTIDE SEQUENCE [LARGE SCALE GENOMIC DNA]</scope>
    <source>
        <strain evidence="7 8">NIES-2499</strain>
    </source>
</reference>
<dbReference type="GO" id="GO:0005634">
    <property type="term" value="C:nucleus"/>
    <property type="evidence" value="ECO:0007669"/>
    <property type="project" value="TreeGrafter"/>
</dbReference>
<keyword evidence="8" id="KW-1185">Reference proteome</keyword>
<dbReference type="SUPFAM" id="SSF53335">
    <property type="entry name" value="S-adenosyl-L-methionine-dependent methyltransferases"/>
    <property type="match status" value="1"/>
</dbReference>
<dbReference type="InterPro" id="IPR055135">
    <property type="entry name" value="PRMT_dom"/>
</dbReference>
<keyword evidence="3 4" id="KW-0949">S-adenosyl-L-methionine</keyword>
<organism evidence="7 8">
    <name type="scientific">Chlamydomonas eustigma</name>
    <dbReference type="NCBI Taxonomy" id="1157962"/>
    <lineage>
        <taxon>Eukaryota</taxon>
        <taxon>Viridiplantae</taxon>
        <taxon>Chlorophyta</taxon>
        <taxon>core chlorophytes</taxon>
        <taxon>Chlorophyceae</taxon>
        <taxon>CS clade</taxon>
        <taxon>Chlamydomonadales</taxon>
        <taxon>Chlamydomonadaceae</taxon>
        <taxon>Chlamydomonas</taxon>
    </lineage>
</organism>
<dbReference type="Proteomes" id="UP000232323">
    <property type="component" value="Unassembled WGS sequence"/>
</dbReference>
<protein>
    <submittedName>
        <fullName evidence="7">Uncharacterized protein</fullName>
    </submittedName>
</protein>
<dbReference type="Pfam" id="PF22528">
    <property type="entry name" value="PRMT_C"/>
    <property type="match status" value="1"/>
</dbReference>
<dbReference type="InterPro" id="IPR041698">
    <property type="entry name" value="Methyltransf_25"/>
</dbReference>
<dbReference type="PANTHER" id="PTHR11006:SF89">
    <property type="entry name" value="PROTEIN ARGININE N-METHYLTRANSFERASE 3-RELATED"/>
    <property type="match status" value="1"/>
</dbReference>
<dbReference type="STRING" id="1157962.A0A250WQ87"/>
<name>A0A250WQ87_9CHLO</name>